<accession>A0A6A7BHS7</accession>
<proteinExistence type="predicted"/>
<dbReference type="OrthoDB" id="3779371at2759"/>
<feature type="signal peptide" evidence="1">
    <location>
        <begin position="1"/>
        <end position="22"/>
    </location>
</feature>
<keyword evidence="1" id="KW-0732">Signal</keyword>
<feature type="chain" id="PRO_5025437583" evidence="1">
    <location>
        <begin position="23"/>
        <end position="156"/>
    </location>
</feature>
<sequence>MHISIPILLTACASLFPTRATAQRGGYVKSGDGDVADCTIDIYTETVKMVLGQYTIRRRVVYETSKEILSDEYDATMYAFGWKWGDHKQDCRARVEDMNVYYHGVAIPGGVYVIDSSEEQSTNGRAAHECLLEHFTGMLVEELGCAVNEQAVRAYT</sequence>
<reference evidence="2" key="1">
    <citation type="submission" date="2020-01" db="EMBL/GenBank/DDBJ databases">
        <authorList>
            <consortium name="DOE Joint Genome Institute"/>
            <person name="Haridas S."/>
            <person name="Albert R."/>
            <person name="Binder M."/>
            <person name="Bloem J."/>
            <person name="Labutti K."/>
            <person name="Salamov A."/>
            <person name="Andreopoulos B."/>
            <person name="Baker S.E."/>
            <person name="Barry K."/>
            <person name="Bills G."/>
            <person name="Bluhm B.H."/>
            <person name="Cannon C."/>
            <person name="Castanera R."/>
            <person name="Culley D.E."/>
            <person name="Daum C."/>
            <person name="Ezra D."/>
            <person name="Gonzalez J.B."/>
            <person name="Henrissat B."/>
            <person name="Kuo A."/>
            <person name="Liang C."/>
            <person name="Lipzen A."/>
            <person name="Lutzoni F."/>
            <person name="Magnuson J."/>
            <person name="Mondo S."/>
            <person name="Nolan M."/>
            <person name="Ohm R."/>
            <person name="Pangilinan J."/>
            <person name="Park H.-J."/>
            <person name="Ramirez L."/>
            <person name="Alfaro M."/>
            <person name="Sun H."/>
            <person name="Tritt A."/>
            <person name="Yoshinaga Y."/>
            <person name="Zwiers L.-H."/>
            <person name="Turgeon B.G."/>
            <person name="Goodwin S.B."/>
            <person name="Spatafora J.W."/>
            <person name="Crous P.W."/>
            <person name="Grigoriev I.V."/>
        </authorList>
    </citation>
    <scope>NUCLEOTIDE SEQUENCE</scope>
    <source>
        <strain evidence="2">IPT5</strain>
    </source>
</reference>
<dbReference type="EMBL" id="MU006292">
    <property type="protein sequence ID" value="KAF2854812.1"/>
    <property type="molecule type" value="Genomic_DNA"/>
</dbReference>
<keyword evidence="3" id="KW-1185">Reference proteome</keyword>
<dbReference type="AlphaFoldDB" id="A0A6A7BHS7"/>
<name>A0A6A7BHS7_9PLEO</name>
<dbReference type="Proteomes" id="UP000799423">
    <property type="component" value="Unassembled WGS sequence"/>
</dbReference>
<protein>
    <submittedName>
        <fullName evidence="2">Uncharacterized protein</fullName>
    </submittedName>
</protein>
<gene>
    <name evidence="2" type="ORF">T440DRAFT_551867</name>
</gene>
<evidence type="ECO:0000313" key="2">
    <source>
        <dbReference type="EMBL" id="KAF2854812.1"/>
    </source>
</evidence>
<evidence type="ECO:0000256" key="1">
    <source>
        <dbReference type="SAM" id="SignalP"/>
    </source>
</evidence>
<organism evidence="2 3">
    <name type="scientific">Plenodomus tracheiphilus IPT5</name>
    <dbReference type="NCBI Taxonomy" id="1408161"/>
    <lineage>
        <taxon>Eukaryota</taxon>
        <taxon>Fungi</taxon>
        <taxon>Dikarya</taxon>
        <taxon>Ascomycota</taxon>
        <taxon>Pezizomycotina</taxon>
        <taxon>Dothideomycetes</taxon>
        <taxon>Pleosporomycetidae</taxon>
        <taxon>Pleosporales</taxon>
        <taxon>Pleosporineae</taxon>
        <taxon>Leptosphaeriaceae</taxon>
        <taxon>Plenodomus</taxon>
    </lineage>
</organism>
<evidence type="ECO:0000313" key="3">
    <source>
        <dbReference type="Proteomes" id="UP000799423"/>
    </source>
</evidence>